<feature type="compositionally biased region" description="Basic and acidic residues" evidence="1">
    <location>
        <begin position="12"/>
        <end position="31"/>
    </location>
</feature>
<evidence type="ECO:0000256" key="1">
    <source>
        <dbReference type="SAM" id="MobiDB-lite"/>
    </source>
</evidence>
<keyword evidence="3" id="KW-1185">Reference proteome</keyword>
<sequence>MRTHSHTPDPQSLDHIDRPLSRRERRGKVEKQQPLGGKVHGPGRTSVPAAKHQNYRRG</sequence>
<accession>A0ABS1MBX4</accession>
<dbReference type="EMBL" id="JAERRJ010000010">
    <property type="protein sequence ID" value="MBL1078056.1"/>
    <property type="molecule type" value="Genomic_DNA"/>
</dbReference>
<dbReference type="RefSeq" id="WP_201952432.1">
    <property type="nucleotide sequence ID" value="NZ_JAERRJ010000010.1"/>
</dbReference>
<name>A0ABS1MBX4_9NOCA</name>
<comment type="caution">
    <text evidence="2">The sequence shown here is derived from an EMBL/GenBank/DDBJ whole genome shotgun (WGS) entry which is preliminary data.</text>
</comment>
<proteinExistence type="predicted"/>
<dbReference type="Proteomes" id="UP000602198">
    <property type="component" value="Unassembled WGS sequence"/>
</dbReference>
<reference evidence="2 3" key="1">
    <citation type="submission" date="2021-01" db="EMBL/GenBank/DDBJ databases">
        <title>WGS of actinomycetes isolated from Thailand.</title>
        <authorList>
            <person name="Thawai C."/>
        </authorList>
    </citation>
    <scope>NUCLEOTIDE SEQUENCE [LARGE SCALE GENOMIC DNA]</scope>
    <source>
        <strain evidence="2 3">LPG 2</strain>
    </source>
</reference>
<organism evidence="2 3">
    <name type="scientific">Nocardia acididurans</name>
    <dbReference type="NCBI Taxonomy" id="2802282"/>
    <lineage>
        <taxon>Bacteria</taxon>
        <taxon>Bacillati</taxon>
        <taxon>Actinomycetota</taxon>
        <taxon>Actinomycetes</taxon>
        <taxon>Mycobacteriales</taxon>
        <taxon>Nocardiaceae</taxon>
        <taxon>Nocardia</taxon>
    </lineage>
</organism>
<protein>
    <submittedName>
        <fullName evidence="2">Uncharacterized protein</fullName>
    </submittedName>
</protein>
<evidence type="ECO:0000313" key="3">
    <source>
        <dbReference type="Proteomes" id="UP000602198"/>
    </source>
</evidence>
<gene>
    <name evidence="2" type="ORF">JK358_26990</name>
</gene>
<feature type="region of interest" description="Disordered" evidence="1">
    <location>
        <begin position="1"/>
        <end position="58"/>
    </location>
</feature>
<evidence type="ECO:0000313" key="2">
    <source>
        <dbReference type="EMBL" id="MBL1078056.1"/>
    </source>
</evidence>